<sequence>MDYTRLRKDDEEEFVYSKTTPPTHPSQGRPYRSYATLLSSLALTISIISGIFTLIAYTTSPRELTPQSQDSLFRCGTSAAEAKAAGCHFDLMSFSWLPSACYNEDLTNEFLNYTDWKWSLDSEGRHLVPKEYVQQGDFEYLFTSYEYHVVHCVFMWKKTHQAILDGSFDHLDGYIAGLGHTGHCGEMLLDRETDLKTWGTPGWTKFPACGQGVLNLEQGWYRMHNGEKAWGMPGAGGHHHN</sequence>
<keyword evidence="1" id="KW-0472">Membrane</keyword>
<dbReference type="PANTHER" id="PTHR35896">
    <property type="entry name" value="IG-LIKE DOMAIN-CONTAINING PROTEIN"/>
    <property type="match status" value="1"/>
</dbReference>
<dbReference type="PANTHER" id="PTHR35896:SF3">
    <property type="entry name" value="MAJOR FACILITATOR SUPERFAMILY TRANSPORTER"/>
    <property type="match status" value="1"/>
</dbReference>
<comment type="caution">
    <text evidence="2">The sequence shown here is derived from an EMBL/GenBank/DDBJ whole genome shotgun (WGS) entry which is preliminary data.</text>
</comment>
<evidence type="ECO:0000313" key="3">
    <source>
        <dbReference type="Proteomes" id="UP000813423"/>
    </source>
</evidence>
<reference evidence="2" key="1">
    <citation type="submission" date="2021-08" db="EMBL/GenBank/DDBJ databases">
        <title>Global Aspergillus fumigatus from environmental and clinical sources.</title>
        <authorList>
            <person name="Barber A."/>
            <person name="Sae-Ong T."/>
        </authorList>
    </citation>
    <scope>NUCLEOTIDE SEQUENCE</scope>
    <source>
        <strain evidence="2">NRZ-2016-071</strain>
    </source>
</reference>
<keyword evidence="1" id="KW-0812">Transmembrane</keyword>
<gene>
    <name evidence="2" type="ORF">KXV57_007984</name>
</gene>
<keyword evidence="1" id="KW-1133">Transmembrane helix</keyword>
<protein>
    <submittedName>
        <fullName evidence="2">Uncharacterized protein</fullName>
    </submittedName>
</protein>
<evidence type="ECO:0000256" key="1">
    <source>
        <dbReference type="SAM" id="Phobius"/>
    </source>
</evidence>
<dbReference type="EMBL" id="JAIBSC010000069">
    <property type="protein sequence ID" value="KAH1901159.1"/>
    <property type="molecule type" value="Genomic_DNA"/>
</dbReference>
<dbReference type="Proteomes" id="UP000813423">
    <property type="component" value="Unassembled WGS sequence"/>
</dbReference>
<proteinExistence type="predicted"/>
<feature type="transmembrane region" description="Helical" evidence="1">
    <location>
        <begin position="34"/>
        <end position="57"/>
    </location>
</feature>
<dbReference type="AlphaFoldDB" id="A0A8H4HUH2"/>
<name>A0A8H4HUH2_ASPFM</name>
<accession>A0A8H4HUH2</accession>
<evidence type="ECO:0000313" key="2">
    <source>
        <dbReference type="EMBL" id="KAH1901159.1"/>
    </source>
</evidence>
<dbReference type="InterPro" id="IPR053008">
    <property type="entry name" value="Phomopsin_biosynth_assoc"/>
</dbReference>
<organism evidence="2 3">
    <name type="scientific">Aspergillus fumigatus</name>
    <name type="common">Neosartorya fumigata</name>
    <dbReference type="NCBI Taxonomy" id="746128"/>
    <lineage>
        <taxon>Eukaryota</taxon>
        <taxon>Fungi</taxon>
        <taxon>Dikarya</taxon>
        <taxon>Ascomycota</taxon>
        <taxon>Pezizomycotina</taxon>
        <taxon>Eurotiomycetes</taxon>
        <taxon>Eurotiomycetidae</taxon>
        <taxon>Eurotiales</taxon>
        <taxon>Aspergillaceae</taxon>
        <taxon>Aspergillus</taxon>
        <taxon>Aspergillus subgen. Fumigati</taxon>
    </lineage>
</organism>